<evidence type="ECO:0000313" key="4">
    <source>
        <dbReference type="EMBL" id="JAS13993.1"/>
    </source>
</evidence>
<dbReference type="SUPFAM" id="SSF46689">
    <property type="entry name" value="Homeodomain-like"/>
    <property type="match status" value="1"/>
</dbReference>
<dbReference type="EMBL" id="GEDC01000051">
    <property type="protein sequence ID" value="JAS37247.1"/>
    <property type="molecule type" value="Transcribed_RNA"/>
</dbReference>
<feature type="domain" description="ARF7 effector protein C-terminal" evidence="3">
    <location>
        <begin position="42"/>
        <end position="132"/>
    </location>
</feature>
<accession>A0A1B6CKT2</accession>
<organism evidence="4">
    <name type="scientific">Clastoptera arizonana</name>
    <name type="common">Arizona spittle bug</name>
    <dbReference type="NCBI Taxonomy" id="38151"/>
    <lineage>
        <taxon>Eukaryota</taxon>
        <taxon>Metazoa</taxon>
        <taxon>Ecdysozoa</taxon>
        <taxon>Arthropoda</taxon>
        <taxon>Hexapoda</taxon>
        <taxon>Insecta</taxon>
        <taxon>Pterygota</taxon>
        <taxon>Neoptera</taxon>
        <taxon>Paraneoptera</taxon>
        <taxon>Hemiptera</taxon>
        <taxon>Auchenorrhyncha</taxon>
        <taxon>Cercopoidea</taxon>
        <taxon>Clastopteridae</taxon>
        <taxon>Clastoptera</taxon>
    </lineage>
</organism>
<evidence type="ECO:0000313" key="6">
    <source>
        <dbReference type="EMBL" id="JAS27610.1"/>
    </source>
</evidence>
<protein>
    <recommendedName>
        <fullName evidence="3">ARF7 effector protein C-terminal domain-containing protein</fullName>
    </recommendedName>
</protein>
<gene>
    <name evidence="6" type="ORF">g.32049</name>
    <name evidence="4" type="ORF">g.32051</name>
    <name evidence="5" type="ORF">g.32052</name>
    <name evidence="7" type="ORF">g.32053</name>
</gene>
<evidence type="ECO:0000256" key="1">
    <source>
        <dbReference type="ARBA" id="ARBA00004123"/>
    </source>
</evidence>
<comment type="subcellular location">
    <subcellularLocation>
        <location evidence="1">Nucleus</location>
    </subcellularLocation>
</comment>
<evidence type="ECO:0000313" key="5">
    <source>
        <dbReference type="EMBL" id="JAS14970.1"/>
    </source>
</evidence>
<sequence>MDRPNRRQEPSWTLDEMNRAIIDFKQGFSLSEVSEKYNIPRKVLRSHALNENPKFLTKNQENGESQKKKREKIDKRLYDENGIHIETGLDICDCMTKRDCAGCFFPCPDCKSTKCGVECRVNRLWSFDGFEVEELK</sequence>
<proteinExistence type="predicted"/>
<dbReference type="InterPro" id="IPR009057">
    <property type="entry name" value="Homeodomain-like_sf"/>
</dbReference>
<dbReference type="GO" id="GO:0005634">
    <property type="term" value="C:nucleus"/>
    <property type="evidence" value="ECO:0007669"/>
    <property type="project" value="UniProtKB-SubCell"/>
</dbReference>
<dbReference type="EMBL" id="GEDC01023305">
    <property type="protein sequence ID" value="JAS13993.1"/>
    <property type="molecule type" value="Transcribed_RNA"/>
</dbReference>
<evidence type="ECO:0000259" key="3">
    <source>
        <dbReference type="Pfam" id="PF14949"/>
    </source>
</evidence>
<dbReference type="EMBL" id="GEDC01009688">
    <property type="protein sequence ID" value="JAS27610.1"/>
    <property type="molecule type" value="Transcribed_RNA"/>
</dbReference>
<dbReference type="Pfam" id="PF14949">
    <property type="entry name" value="ARF7EP_C"/>
    <property type="match status" value="1"/>
</dbReference>
<dbReference type="InterPro" id="IPR029264">
    <property type="entry name" value="ARF7EP_C"/>
</dbReference>
<evidence type="ECO:0000313" key="7">
    <source>
        <dbReference type="EMBL" id="JAS37247.1"/>
    </source>
</evidence>
<evidence type="ECO:0000256" key="2">
    <source>
        <dbReference type="SAM" id="MobiDB-lite"/>
    </source>
</evidence>
<dbReference type="PANTHER" id="PTHR46536">
    <property type="entry name" value="ARL14 EFFECTOR PROTEIN"/>
    <property type="match status" value="1"/>
</dbReference>
<name>A0A1B6CKT2_9HEMI</name>
<dbReference type="AlphaFoldDB" id="A0A1B6CKT2"/>
<dbReference type="EMBL" id="GEDC01022328">
    <property type="protein sequence ID" value="JAS14970.1"/>
    <property type="molecule type" value="Transcribed_RNA"/>
</dbReference>
<dbReference type="PANTHER" id="PTHR46536:SF3">
    <property type="entry name" value="ARF7 EFFECTOR PROTEIN C-TERMINAL DOMAIN-CONTAINING PROTEIN"/>
    <property type="match status" value="1"/>
</dbReference>
<feature type="region of interest" description="Disordered" evidence="2">
    <location>
        <begin position="50"/>
        <end position="72"/>
    </location>
</feature>
<reference evidence="4" key="1">
    <citation type="submission" date="2015-12" db="EMBL/GenBank/DDBJ databases">
        <title>De novo transcriptome assembly of four potential Pierce s Disease insect vectors from Arizona vineyards.</title>
        <authorList>
            <person name="Tassone E.E."/>
        </authorList>
    </citation>
    <scope>NUCLEOTIDE SEQUENCE</scope>
</reference>